<reference evidence="2" key="1">
    <citation type="submission" date="2016-11" db="UniProtKB">
        <authorList>
            <consortium name="WormBaseParasite"/>
        </authorList>
    </citation>
    <scope>IDENTIFICATION</scope>
    <source>
        <strain evidence="2">KR3021</strain>
    </source>
</reference>
<proteinExistence type="predicted"/>
<evidence type="ECO:0000313" key="1">
    <source>
        <dbReference type="Proteomes" id="UP000095286"/>
    </source>
</evidence>
<dbReference type="Proteomes" id="UP000095286">
    <property type="component" value="Unplaced"/>
</dbReference>
<name>A0AC35UA51_9BILA</name>
<protein>
    <submittedName>
        <fullName evidence="2">60S ribosomal protein L27</fullName>
    </submittedName>
</protein>
<dbReference type="WBParaSite" id="RSKR_0000929700.1">
    <property type="protein sequence ID" value="RSKR_0000929700.1"/>
    <property type="gene ID" value="RSKR_0000929700"/>
</dbReference>
<evidence type="ECO:0000313" key="2">
    <source>
        <dbReference type="WBParaSite" id="RSKR_0000929700.1"/>
    </source>
</evidence>
<accession>A0AC35UA51</accession>
<organism evidence="1 2">
    <name type="scientific">Rhabditophanes sp. KR3021</name>
    <dbReference type="NCBI Taxonomy" id="114890"/>
    <lineage>
        <taxon>Eukaryota</taxon>
        <taxon>Metazoa</taxon>
        <taxon>Ecdysozoa</taxon>
        <taxon>Nematoda</taxon>
        <taxon>Chromadorea</taxon>
        <taxon>Rhabditida</taxon>
        <taxon>Tylenchina</taxon>
        <taxon>Panagrolaimomorpha</taxon>
        <taxon>Strongyloidoidea</taxon>
        <taxon>Alloionematidae</taxon>
        <taxon>Rhabditophanes</taxon>
    </lineage>
</organism>
<sequence>MVKIMKAGKVVLVLRGRFAGRKAVVVKTYDEGSKDKTYGHALVAGVDKYPLKVTKKMGKKKVAARSKVRPFLKVVSYNHVIPTRYSLDAEFNSKLVNKDSVKEPVAKSKAIHALKLDFQEKYKSGKNKWFFTKLRF</sequence>